<gene>
    <name evidence="5 8" type="primary">lipB</name>
    <name evidence="8" type="ORF">ACFOY2_11055</name>
</gene>
<evidence type="ECO:0000256" key="4">
    <source>
        <dbReference type="ARBA" id="ARBA00024732"/>
    </source>
</evidence>
<dbReference type="RefSeq" id="WP_379527860.1">
    <property type="nucleotide sequence ID" value="NZ_JBHSBI010000004.1"/>
</dbReference>
<reference evidence="9" key="1">
    <citation type="journal article" date="2019" name="Int. J. Syst. Evol. Microbiol.">
        <title>The Global Catalogue of Microorganisms (GCM) 10K type strain sequencing project: providing services to taxonomists for standard genome sequencing and annotation.</title>
        <authorList>
            <consortium name="The Broad Institute Genomics Platform"/>
            <consortium name="The Broad Institute Genome Sequencing Center for Infectious Disease"/>
            <person name="Wu L."/>
            <person name="Ma J."/>
        </authorList>
    </citation>
    <scope>NUCLEOTIDE SEQUENCE [LARGE SCALE GENOMIC DNA]</scope>
    <source>
        <strain evidence="9">TBRC 1276</strain>
    </source>
</reference>
<keyword evidence="3 5" id="KW-0012">Acyltransferase</keyword>
<dbReference type="PROSITE" id="PS01313">
    <property type="entry name" value="LIPB"/>
    <property type="match status" value="1"/>
</dbReference>
<keyword evidence="2 5" id="KW-0808">Transferase</keyword>
<proteinExistence type="inferred from homology"/>
<keyword evidence="9" id="KW-1185">Reference proteome</keyword>
<comment type="similarity">
    <text evidence="5 6">Belongs to the LipB family.</text>
</comment>
<comment type="caution">
    <text evidence="5">Lacks conserved residue(s) required for the propagation of feature annotation.</text>
</comment>
<comment type="miscellaneous">
    <text evidence="5">In the reaction, the free carboxyl group of octanoic acid is attached via an amide linkage to the epsilon-amino group of a specific lysine residue of lipoyl domains of lipoate-dependent enzymes.</text>
</comment>
<dbReference type="InterPro" id="IPR020605">
    <property type="entry name" value="Octanoyltransferase_CS"/>
</dbReference>
<feature type="domain" description="BPL/LPL catalytic" evidence="7">
    <location>
        <begin position="40"/>
        <end position="219"/>
    </location>
</feature>
<evidence type="ECO:0000313" key="8">
    <source>
        <dbReference type="EMBL" id="MFC4007767.1"/>
    </source>
</evidence>
<dbReference type="PROSITE" id="PS51733">
    <property type="entry name" value="BPL_LPL_CATALYTIC"/>
    <property type="match status" value="1"/>
</dbReference>
<dbReference type="GO" id="GO:0033819">
    <property type="term" value="F:lipoyl(octanoyl) transferase activity"/>
    <property type="evidence" value="ECO:0007669"/>
    <property type="project" value="UniProtKB-EC"/>
</dbReference>
<dbReference type="PANTHER" id="PTHR10993:SF7">
    <property type="entry name" value="LIPOYLTRANSFERASE 2, MITOCHONDRIAL-RELATED"/>
    <property type="match status" value="1"/>
</dbReference>
<feature type="binding site" evidence="5">
    <location>
        <begin position="162"/>
        <end position="164"/>
    </location>
    <ligand>
        <name>substrate</name>
    </ligand>
</feature>
<evidence type="ECO:0000256" key="6">
    <source>
        <dbReference type="PIRNR" id="PIRNR016262"/>
    </source>
</evidence>
<dbReference type="NCBIfam" id="NF010925">
    <property type="entry name" value="PRK14345.1"/>
    <property type="match status" value="1"/>
</dbReference>
<evidence type="ECO:0000256" key="1">
    <source>
        <dbReference type="ARBA" id="ARBA00004821"/>
    </source>
</evidence>
<accession>A0ABV8G628</accession>
<dbReference type="InterPro" id="IPR045864">
    <property type="entry name" value="aa-tRNA-synth_II/BPL/LPL"/>
</dbReference>
<dbReference type="PANTHER" id="PTHR10993">
    <property type="entry name" value="OCTANOYLTRANSFERASE"/>
    <property type="match status" value="1"/>
</dbReference>
<protein>
    <recommendedName>
        <fullName evidence="5 6">Octanoyltransferase</fullName>
        <ecNumber evidence="5 6">2.3.1.181</ecNumber>
    </recommendedName>
    <alternativeName>
        <fullName evidence="5">Lipoate-protein ligase B</fullName>
    </alternativeName>
    <alternativeName>
        <fullName evidence="5">Lipoyl/octanoyl transferase</fullName>
    </alternativeName>
    <alternativeName>
        <fullName evidence="5">Octanoyl-[acyl-carrier-protein]-protein N-octanoyltransferase</fullName>
    </alternativeName>
</protein>
<dbReference type="NCBIfam" id="TIGR00214">
    <property type="entry name" value="lipB"/>
    <property type="match status" value="1"/>
</dbReference>
<organism evidence="8 9">
    <name type="scientific">Nonomuraea purpurea</name>
    <dbReference type="NCBI Taxonomy" id="1849276"/>
    <lineage>
        <taxon>Bacteria</taxon>
        <taxon>Bacillati</taxon>
        <taxon>Actinomycetota</taxon>
        <taxon>Actinomycetes</taxon>
        <taxon>Streptosporangiales</taxon>
        <taxon>Streptosporangiaceae</taxon>
        <taxon>Nonomuraea</taxon>
    </lineage>
</organism>
<dbReference type="Pfam" id="PF21948">
    <property type="entry name" value="LplA-B_cat"/>
    <property type="match status" value="1"/>
</dbReference>
<dbReference type="InterPro" id="IPR004143">
    <property type="entry name" value="BPL_LPL_catalytic"/>
</dbReference>
<dbReference type="Gene3D" id="3.30.930.10">
    <property type="entry name" value="Bira Bifunctional Protein, Domain 2"/>
    <property type="match status" value="1"/>
</dbReference>
<dbReference type="EC" id="2.3.1.181" evidence="5 6"/>
<evidence type="ECO:0000259" key="7">
    <source>
        <dbReference type="PROSITE" id="PS51733"/>
    </source>
</evidence>
<feature type="active site" description="Acyl-thioester intermediate" evidence="5">
    <location>
        <position position="180"/>
    </location>
</feature>
<evidence type="ECO:0000313" key="9">
    <source>
        <dbReference type="Proteomes" id="UP001595851"/>
    </source>
</evidence>
<comment type="catalytic activity">
    <reaction evidence="5 6">
        <text>octanoyl-[ACP] + L-lysyl-[protein] = N(6)-octanoyl-L-lysyl-[protein] + holo-[ACP] + H(+)</text>
        <dbReference type="Rhea" id="RHEA:17665"/>
        <dbReference type="Rhea" id="RHEA-COMP:9636"/>
        <dbReference type="Rhea" id="RHEA-COMP:9685"/>
        <dbReference type="Rhea" id="RHEA-COMP:9752"/>
        <dbReference type="Rhea" id="RHEA-COMP:9928"/>
        <dbReference type="ChEBI" id="CHEBI:15378"/>
        <dbReference type="ChEBI" id="CHEBI:29969"/>
        <dbReference type="ChEBI" id="CHEBI:64479"/>
        <dbReference type="ChEBI" id="CHEBI:78463"/>
        <dbReference type="ChEBI" id="CHEBI:78809"/>
        <dbReference type="EC" id="2.3.1.181"/>
    </reaction>
</comment>
<dbReference type="EMBL" id="JBHSBI010000004">
    <property type="protein sequence ID" value="MFC4007767.1"/>
    <property type="molecule type" value="Genomic_DNA"/>
</dbReference>
<name>A0ABV8G628_9ACTN</name>
<comment type="caution">
    <text evidence="8">The sequence shown here is derived from an EMBL/GenBank/DDBJ whole genome shotgun (WGS) entry which is preliminary data.</text>
</comment>
<comment type="subcellular location">
    <subcellularLocation>
        <location evidence="5">Cytoplasm</location>
    </subcellularLocation>
</comment>
<feature type="binding site" evidence="5">
    <location>
        <begin position="149"/>
        <end position="151"/>
    </location>
    <ligand>
        <name>substrate</name>
    </ligand>
</feature>
<evidence type="ECO:0000256" key="2">
    <source>
        <dbReference type="ARBA" id="ARBA00022679"/>
    </source>
</evidence>
<dbReference type="InterPro" id="IPR000544">
    <property type="entry name" value="Octanoyltransferase"/>
</dbReference>
<comment type="pathway">
    <text evidence="1 5 6">Protein modification; protein lipoylation via endogenous pathway; protein N(6)-(lipoyl)lysine from octanoyl-[acyl-carrier-protein]: step 1/2.</text>
</comment>
<evidence type="ECO:0000256" key="5">
    <source>
        <dbReference type="HAMAP-Rule" id="MF_00013"/>
    </source>
</evidence>
<dbReference type="CDD" id="cd16444">
    <property type="entry name" value="LipB"/>
    <property type="match status" value="1"/>
</dbReference>
<dbReference type="Proteomes" id="UP001595851">
    <property type="component" value="Unassembled WGS sequence"/>
</dbReference>
<comment type="function">
    <text evidence="4 5 6">Catalyzes the transfer of endogenously produced octanoic acid from octanoyl-acyl-carrier-protein onto the lipoyl domains of lipoate-dependent enzymes. Lipoyl-ACP can also act as a substrate although octanoyl-ACP is likely to be the physiological substrate.</text>
</comment>
<sequence>MRPMHGDDPRTLAIVRLGVDVPYEQAWSLQRWVHGKRVAGELGETVLILEHAPVYTAGKRTAPHERPSDGTPVVDVDRGGRLTWHGPGQLVAYPIVAVTDVTAYACRLEEAMIQVCADFGVTARRARGRGGVWAAGDASLGLPDRQLGAVGLRVARGVTMHGFALNCANDPRWFNRIAPCGLPDVGVSSLSAETGRRIVVEEVMPIAEKRLAEALGLEPFDLHEEDLLRGR</sequence>
<keyword evidence="5" id="KW-0963">Cytoplasm</keyword>
<dbReference type="HAMAP" id="MF_00013">
    <property type="entry name" value="LipB"/>
    <property type="match status" value="1"/>
</dbReference>
<dbReference type="PIRSF" id="PIRSF016262">
    <property type="entry name" value="LPLase"/>
    <property type="match status" value="1"/>
</dbReference>
<feature type="binding site" evidence="5">
    <location>
        <begin position="78"/>
        <end position="85"/>
    </location>
    <ligand>
        <name>substrate</name>
    </ligand>
</feature>
<evidence type="ECO:0000256" key="3">
    <source>
        <dbReference type="ARBA" id="ARBA00023315"/>
    </source>
</evidence>
<dbReference type="SUPFAM" id="SSF55681">
    <property type="entry name" value="Class II aaRS and biotin synthetases"/>
    <property type="match status" value="1"/>
</dbReference>